<dbReference type="KEGG" id="mass:CR152_19205"/>
<dbReference type="EMBL" id="CP024608">
    <property type="protein sequence ID" value="ATQ76418.1"/>
    <property type="molecule type" value="Genomic_DNA"/>
</dbReference>
<keyword evidence="2" id="KW-1185">Reference proteome</keyword>
<protein>
    <submittedName>
        <fullName evidence="1">Uncharacterized protein</fullName>
    </submittedName>
</protein>
<proteinExistence type="predicted"/>
<reference evidence="1" key="1">
    <citation type="submission" date="2017-10" db="EMBL/GenBank/DDBJ databases">
        <title>Massilia psychrophilum sp. nov., a novel purple-pigmented bacterium isolated from Tianshan glacier, Xinjiang Municipality, China.</title>
        <authorList>
            <person name="Wang H."/>
        </authorList>
    </citation>
    <scope>NUCLEOTIDE SEQUENCE [LARGE SCALE GENOMIC DNA]</scope>
    <source>
        <strain evidence="1">B2</strain>
    </source>
</reference>
<dbReference type="AlphaFoldDB" id="A0A2D2DN51"/>
<name>A0A2D2DN51_9BURK</name>
<organism evidence="1 2">
    <name type="scientific">Massilia violaceinigra</name>
    <dbReference type="NCBI Taxonomy" id="2045208"/>
    <lineage>
        <taxon>Bacteria</taxon>
        <taxon>Pseudomonadati</taxon>
        <taxon>Pseudomonadota</taxon>
        <taxon>Betaproteobacteria</taxon>
        <taxon>Burkholderiales</taxon>
        <taxon>Oxalobacteraceae</taxon>
        <taxon>Telluria group</taxon>
        <taxon>Massilia</taxon>
    </lineage>
</organism>
<gene>
    <name evidence="1" type="ORF">CR152_19205</name>
</gene>
<accession>A0A2D2DN51</accession>
<sequence>MAVALDEIKNAAKTSLQISANRYGRSAVEYGQALLDFGSGSVGAGDVAKTGVELALRGAMGAVDDTIRFGTAYLNWAYALVGVGQPLPAAGVAPDGDVPAAAATARKK</sequence>
<evidence type="ECO:0000313" key="2">
    <source>
        <dbReference type="Proteomes" id="UP000229897"/>
    </source>
</evidence>
<dbReference type="Proteomes" id="UP000229897">
    <property type="component" value="Chromosome"/>
</dbReference>
<evidence type="ECO:0000313" key="1">
    <source>
        <dbReference type="EMBL" id="ATQ76418.1"/>
    </source>
</evidence>